<keyword evidence="6 13" id="KW-0812">Transmembrane</keyword>
<keyword evidence="5 15" id="KW-0645">Protease</keyword>
<evidence type="ECO:0000256" key="9">
    <source>
        <dbReference type="ARBA" id="ARBA00022833"/>
    </source>
</evidence>
<evidence type="ECO:0000313" key="16">
    <source>
        <dbReference type="Proteomes" id="UP000242869"/>
    </source>
</evidence>
<dbReference type="STRING" id="83765.SAMN05660284_02201"/>
<dbReference type="Proteomes" id="UP000242869">
    <property type="component" value="Unassembled WGS sequence"/>
</dbReference>
<evidence type="ECO:0000256" key="10">
    <source>
        <dbReference type="ARBA" id="ARBA00022989"/>
    </source>
</evidence>
<proteinExistence type="inferred from homology"/>
<dbReference type="InterPro" id="IPR044537">
    <property type="entry name" value="Rip2-like"/>
</dbReference>
<keyword evidence="7" id="KW-0479">Metal-binding</keyword>
<evidence type="ECO:0000256" key="11">
    <source>
        <dbReference type="ARBA" id="ARBA00023049"/>
    </source>
</evidence>
<evidence type="ECO:0000256" key="2">
    <source>
        <dbReference type="ARBA" id="ARBA00004651"/>
    </source>
</evidence>
<dbReference type="GO" id="GO:0006508">
    <property type="term" value="P:proteolysis"/>
    <property type="evidence" value="ECO:0007669"/>
    <property type="project" value="UniProtKB-KW"/>
</dbReference>
<feature type="transmembrane region" description="Helical" evidence="13">
    <location>
        <begin position="181"/>
        <end position="207"/>
    </location>
</feature>
<evidence type="ECO:0000259" key="14">
    <source>
        <dbReference type="Pfam" id="PF02163"/>
    </source>
</evidence>
<dbReference type="GO" id="GO:0046872">
    <property type="term" value="F:metal ion binding"/>
    <property type="evidence" value="ECO:0007669"/>
    <property type="project" value="UniProtKB-KW"/>
</dbReference>
<dbReference type="EMBL" id="FOVE01000016">
    <property type="protein sequence ID" value="SFN75531.1"/>
    <property type="molecule type" value="Genomic_DNA"/>
</dbReference>
<evidence type="ECO:0000313" key="15">
    <source>
        <dbReference type="EMBL" id="SFN75531.1"/>
    </source>
</evidence>
<keyword evidence="12 13" id="KW-0472">Membrane</keyword>
<dbReference type="InterPro" id="IPR008915">
    <property type="entry name" value="Peptidase_M50"/>
</dbReference>
<keyword evidence="11" id="KW-0482">Metalloprotease</keyword>
<evidence type="ECO:0000256" key="1">
    <source>
        <dbReference type="ARBA" id="ARBA00001947"/>
    </source>
</evidence>
<dbReference type="CDD" id="cd06158">
    <property type="entry name" value="S2P-M50_like_1"/>
    <property type="match status" value="1"/>
</dbReference>
<comment type="subcellular location">
    <subcellularLocation>
        <location evidence="2">Cell membrane</location>
        <topology evidence="2">Multi-pass membrane protein</topology>
    </subcellularLocation>
</comment>
<dbReference type="AlphaFoldDB" id="A0A1I5BM35"/>
<feature type="domain" description="Peptidase M50" evidence="14">
    <location>
        <begin position="136"/>
        <end position="187"/>
    </location>
</feature>
<evidence type="ECO:0000256" key="5">
    <source>
        <dbReference type="ARBA" id="ARBA00022670"/>
    </source>
</evidence>
<dbReference type="PANTHER" id="PTHR35864">
    <property type="entry name" value="ZINC METALLOPROTEASE MJ0611-RELATED"/>
    <property type="match status" value="1"/>
</dbReference>
<evidence type="ECO:0000256" key="7">
    <source>
        <dbReference type="ARBA" id="ARBA00022723"/>
    </source>
</evidence>
<evidence type="ECO:0000256" key="12">
    <source>
        <dbReference type="ARBA" id="ARBA00023136"/>
    </source>
</evidence>
<dbReference type="GO" id="GO:0005886">
    <property type="term" value="C:plasma membrane"/>
    <property type="evidence" value="ECO:0007669"/>
    <property type="project" value="UniProtKB-SubCell"/>
</dbReference>
<dbReference type="GO" id="GO:0008237">
    <property type="term" value="F:metallopeptidase activity"/>
    <property type="evidence" value="ECO:0007669"/>
    <property type="project" value="UniProtKB-KW"/>
</dbReference>
<dbReference type="RefSeq" id="WP_091196153.1">
    <property type="nucleotide sequence ID" value="NZ_FOVE01000016.1"/>
</dbReference>
<evidence type="ECO:0000256" key="13">
    <source>
        <dbReference type="SAM" id="Phobius"/>
    </source>
</evidence>
<keyword evidence="16" id="KW-1185">Reference proteome</keyword>
<accession>A0A1I5BM35</accession>
<feature type="transmembrane region" description="Helical" evidence="13">
    <location>
        <begin position="93"/>
        <end position="113"/>
    </location>
</feature>
<evidence type="ECO:0000256" key="3">
    <source>
        <dbReference type="ARBA" id="ARBA00007931"/>
    </source>
</evidence>
<keyword evidence="9" id="KW-0862">Zinc</keyword>
<feature type="transmembrane region" description="Helical" evidence="13">
    <location>
        <begin position="53"/>
        <end position="72"/>
    </location>
</feature>
<evidence type="ECO:0000256" key="4">
    <source>
        <dbReference type="ARBA" id="ARBA00022475"/>
    </source>
</evidence>
<protein>
    <submittedName>
        <fullName evidence="15">Zn-dependent protease (Includes SpoIVFB)</fullName>
    </submittedName>
</protein>
<dbReference type="OrthoDB" id="9800627at2"/>
<evidence type="ECO:0000256" key="8">
    <source>
        <dbReference type="ARBA" id="ARBA00022801"/>
    </source>
</evidence>
<dbReference type="InterPro" id="IPR052348">
    <property type="entry name" value="Metallopeptidase_M50B"/>
</dbReference>
<comment type="similarity">
    <text evidence="3">Belongs to the peptidase M50B family.</text>
</comment>
<sequence>MEDLIQKIAVWALPVLLAITGHEASHAFAAKHFGDKTAWMLGRCSFNPIKHIELLGTIVMPLLCLALGGFVFGWAKPVPVNFSALRRPKQDMLWVSLAGPGANLVMALLWALLLRLSGSLGMDYFAVPLMLMARAGIIINISLMALNLLPLLPLDGGRILLSLLPRNLAWQYSRIEPYGMFILIALMAFGVLGTLMAPFLSLGYSLIRLIL</sequence>
<reference evidence="16" key="1">
    <citation type="submission" date="2016-10" db="EMBL/GenBank/DDBJ databases">
        <authorList>
            <person name="Varghese N."/>
            <person name="Submissions S."/>
        </authorList>
    </citation>
    <scope>NUCLEOTIDE SEQUENCE [LARGE SCALE GENOMIC DNA]</scope>
    <source>
        <strain evidence="16">DSM 6150</strain>
    </source>
</reference>
<keyword evidence="10 13" id="KW-1133">Transmembrane helix</keyword>
<keyword evidence="4" id="KW-1003">Cell membrane</keyword>
<organism evidence="15 16">
    <name type="scientific">Formivibrio citricus</name>
    <dbReference type="NCBI Taxonomy" id="83765"/>
    <lineage>
        <taxon>Bacteria</taxon>
        <taxon>Pseudomonadati</taxon>
        <taxon>Pseudomonadota</taxon>
        <taxon>Betaproteobacteria</taxon>
        <taxon>Neisseriales</taxon>
        <taxon>Chitinibacteraceae</taxon>
        <taxon>Formivibrio</taxon>
    </lineage>
</organism>
<feature type="transmembrane region" description="Helical" evidence="13">
    <location>
        <begin position="125"/>
        <end position="149"/>
    </location>
</feature>
<comment type="cofactor">
    <cofactor evidence="1">
        <name>Zn(2+)</name>
        <dbReference type="ChEBI" id="CHEBI:29105"/>
    </cofactor>
</comment>
<keyword evidence="8" id="KW-0378">Hydrolase</keyword>
<dbReference type="Pfam" id="PF02163">
    <property type="entry name" value="Peptidase_M50"/>
    <property type="match status" value="1"/>
</dbReference>
<evidence type="ECO:0000256" key="6">
    <source>
        <dbReference type="ARBA" id="ARBA00022692"/>
    </source>
</evidence>
<name>A0A1I5BM35_9NEIS</name>
<dbReference type="PANTHER" id="PTHR35864:SF1">
    <property type="entry name" value="ZINC METALLOPROTEASE YWHC-RELATED"/>
    <property type="match status" value="1"/>
</dbReference>
<gene>
    <name evidence="15" type="ORF">SAMN05660284_02201</name>
</gene>